<dbReference type="Pfam" id="PF20095">
    <property type="entry name" value="DUF6485"/>
    <property type="match status" value="1"/>
</dbReference>
<organism evidence="1 2">
    <name type="scientific">Candidatus Coatesbacteria bacterium RBG_13_66_14</name>
    <dbReference type="NCBI Taxonomy" id="1817816"/>
    <lineage>
        <taxon>Bacteria</taxon>
        <taxon>Candidatus Coatesiibacteriota</taxon>
    </lineage>
</organism>
<name>A0A1F5F6A9_9BACT</name>
<sequence length="73" mass="8633">MDCDRREINLGHCNCTYSCDKHGRCCECLHYHRERMELPACYFDAASERTWDRSISYFVARLFPRSKQGKPPA</sequence>
<evidence type="ECO:0000313" key="1">
    <source>
        <dbReference type="EMBL" id="OGD75149.1"/>
    </source>
</evidence>
<reference evidence="1 2" key="1">
    <citation type="journal article" date="2016" name="Nat. Commun.">
        <title>Thousands of microbial genomes shed light on interconnected biogeochemical processes in an aquifer system.</title>
        <authorList>
            <person name="Anantharaman K."/>
            <person name="Brown C.T."/>
            <person name="Hug L.A."/>
            <person name="Sharon I."/>
            <person name="Castelle C.J."/>
            <person name="Probst A.J."/>
            <person name="Thomas B.C."/>
            <person name="Singh A."/>
            <person name="Wilkins M.J."/>
            <person name="Karaoz U."/>
            <person name="Brodie E.L."/>
            <person name="Williams K.H."/>
            <person name="Hubbard S.S."/>
            <person name="Banfield J.F."/>
        </authorList>
    </citation>
    <scope>NUCLEOTIDE SEQUENCE [LARGE SCALE GENOMIC DNA]</scope>
</reference>
<proteinExistence type="predicted"/>
<dbReference type="EMBL" id="MFAF01000082">
    <property type="protein sequence ID" value="OGD75149.1"/>
    <property type="molecule type" value="Genomic_DNA"/>
</dbReference>
<protein>
    <recommendedName>
        <fullName evidence="3">Cytosolic protein</fullName>
    </recommendedName>
</protein>
<dbReference type="STRING" id="1817816.A2Y64_09110"/>
<gene>
    <name evidence="1" type="ORF">A2Y64_09110</name>
</gene>
<dbReference type="AlphaFoldDB" id="A0A1F5F6A9"/>
<comment type="caution">
    <text evidence="1">The sequence shown here is derived from an EMBL/GenBank/DDBJ whole genome shotgun (WGS) entry which is preliminary data.</text>
</comment>
<evidence type="ECO:0000313" key="2">
    <source>
        <dbReference type="Proteomes" id="UP000177187"/>
    </source>
</evidence>
<evidence type="ECO:0008006" key="3">
    <source>
        <dbReference type="Google" id="ProtNLM"/>
    </source>
</evidence>
<dbReference type="Proteomes" id="UP000177187">
    <property type="component" value="Unassembled WGS sequence"/>
</dbReference>
<accession>A0A1F5F6A9</accession>